<sequence length="383" mass="43883">MKILQSPYYQPRKLLSASSEPPYTVQLIEDNLQYASKYNPFESLLDDIFPGVHVGNHDMVIRKEQLKDFERCTDFTTVAYSHKNNTLYEREACYFHPKYEVFMLTNEDLSNDYDEYIFESGLLKVVSIYYISTNPHSAASVKNVFDEYLQKYVSQEAKVSILLKEAHGFVFKTHRIKPFPINLDTMYHEDFLPVHQHIKESLNHDGKGVVLLHGVAGSGKTNYIKWLTSQVPNKKFIFVPTTMIGYLTNPEFMSLLVDNKNSVLVLEDCENYIAERSIDNANTDVVSAILNIADGMLSDVLECQFICTFNSDISKIDPALLRKGRLIAEYKFKELSVEKSNAFLASIDKAITVNKPHSLAELTNMDDLSYREKQAEKPKFGFV</sequence>
<feature type="domain" description="ATPase AAA-type core" evidence="1">
    <location>
        <begin position="210"/>
        <end position="331"/>
    </location>
</feature>
<dbReference type="AlphaFoldDB" id="A0AA91J8E3"/>
<dbReference type="InterPro" id="IPR003959">
    <property type="entry name" value="ATPase_AAA_core"/>
</dbReference>
<name>A0AA91J8E3_FAUOS</name>
<proteinExistence type="predicted"/>
<dbReference type="Gene3D" id="3.40.50.300">
    <property type="entry name" value="P-loop containing nucleotide triphosphate hydrolases"/>
    <property type="match status" value="1"/>
</dbReference>
<evidence type="ECO:0000259" key="1">
    <source>
        <dbReference type="Pfam" id="PF00004"/>
    </source>
</evidence>
<comment type="caution">
    <text evidence="2">The sequence shown here is derived from an EMBL/GenBank/DDBJ whole genome shotgun (WGS) entry which is preliminary data.</text>
</comment>
<dbReference type="Pfam" id="PF00004">
    <property type="entry name" value="AAA"/>
    <property type="match status" value="1"/>
</dbReference>
<dbReference type="InterPro" id="IPR027417">
    <property type="entry name" value="P-loop_NTPase"/>
</dbReference>
<evidence type="ECO:0000313" key="2">
    <source>
        <dbReference type="EMBL" id="OBX60559.1"/>
    </source>
</evidence>
<dbReference type="GO" id="GO:0005524">
    <property type="term" value="F:ATP binding"/>
    <property type="evidence" value="ECO:0007669"/>
    <property type="project" value="InterPro"/>
</dbReference>
<gene>
    <name evidence="2" type="ORF">A9299_06230</name>
</gene>
<dbReference type="GO" id="GO:0016887">
    <property type="term" value="F:ATP hydrolysis activity"/>
    <property type="evidence" value="ECO:0007669"/>
    <property type="project" value="InterPro"/>
</dbReference>
<reference evidence="2" key="1">
    <citation type="submission" date="2016-06" db="EMBL/GenBank/DDBJ databases">
        <title>Draft genome of Moraxella osloensis CCUG 67237.</title>
        <authorList>
            <person name="Salva-Serra F."/>
            <person name="Engstrom-Jakobsson H."/>
            <person name="Thorell K."/>
            <person name="Gonzales-Siles L."/>
            <person name="Karlsson R."/>
            <person name="Boulund F."/>
            <person name="Engstrand L."/>
            <person name="Kristiansson E."/>
            <person name="Moore E."/>
        </authorList>
    </citation>
    <scope>NUCLEOTIDE SEQUENCE [LARGE SCALE GENOMIC DNA]</scope>
    <source>
        <strain evidence="2">CCUG 67237</strain>
    </source>
</reference>
<organism evidence="2">
    <name type="scientific">Faucicola osloensis</name>
    <name type="common">Moraxella osloensis</name>
    <dbReference type="NCBI Taxonomy" id="34062"/>
    <lineage>
        <taxon>Bacteria</taxon>
        <taxon>Pseudomonadati</taxon>
        <taxon>Pseudomonadota</taxon>
        <taxon>Gammaproteobacteria</taxon>
        <taxon>Moraxellales</taxon>
        <taxon>Moraxellaceae</taxon>
        <taxon>Faucicola</taxon>
    </lineage>
</organism>
<protein>
    <submittedName>
        <fullName evidence="2">ATPase</fullName>
    </submittedName>
</protein>
<dbReference type="SUPFAM" id="SSF52540">
    <property type="entry name" value="P-loop containing nucleoside triphosphate hydrolases"/>
    <property type="match status" value="1"/>
</dbReference>
<dbReference type="EMBL" id="LZMT01000059">
    <property type="protein sequence ID" value="OBX60559.1"/>
    <property type="molecule type" value="Genomic_DNA"/>
</dbReference>
<accession>A0AA91J8E3</accession>